<gene>
    <name evidence="2" type="ORF">RFM23_11240</name>
</gene>
<keyword evidence="3" id="KW-1185">Reference proteome</keyword>
<evidence type="ECO:0000313" key="3">
    <source>
        <dbReference type="Proteomes" id="UP001276564"/>
    </source>
</evidence>
<organism evidence="2 3">
    <name type="scientific">Mesorhizobium abyssinicae</name>
    <dbReference type="NCBI Taxonomy" id="1209958"/>
    <lineage>
        <taxon>Bacteria</taxon>
        <taxon>Pseudomonadati</taxon>
        <taxon>Pseudomonadota</taxon>
        <taxon>Alphaproteobacteria</taxon>
        <taxon>Hyphomicrobiales</taxon>
        <taxon>Phyllobacteriaceae</taxon>
        <taxon>Mesorhizobium</taxon>
    </lineage>
</organism>
<accession>A0ABU5ALS1</accession>
<protein>
    <submittedName>
        <fullName evidence="2">Uncharacterized protein</fullName>
    </submittedName>
</protein>
<proteinExistence type="predicted"/>
<comment type="caution">
    <text evidence="2">The sequence shown here is derived from an EMBL/GenBank/DDBJ whole genome shotgun (WGS) entry which is preliminary data.</text>
</comment>
<feature type="region of interest" description="Disordered" evidence="1">
    <location>
        <begin position="62"/>
        <end position="126"/>
    </location>
</feature>
<reference evidence="2 3" key="1">
    <citation type="submission" date="2023-08" db="EMBL/GenBank/DDBJ databases">
        <title>Implementing the SeqCode for naming new Mesorhizobium species isolated from Vachellia karroo root nodules.</title>
        <authorList>
            <person name="Van Lill M."/>
        </authorList>
    </citation>
    <scope>NUCLEOTIDE SEQUENCE [LARGE SCALE GENOMIC DNA]</scope>
    <source>
        <strain evidence="2 3">VK4B</strain>
    </source>
</reference>
<feature type="compositionally biased region" description="Acidic residues" evidence="1">
    <location>
        <begin position="102"/>
        <end position="113"/>
    </location>
</feature>
<dbReference type="RefSeq" id="WP_320320311.1">
    <property type="nucleotide sequence ID" value="NZ_JAVIIP010000005.1"/>
</dbReference>
<dbReference type="EMBL" id="JAVIIP010000005">
    <property type="protein sequence ID" value="MDX8538193.1"/>
    <property type="molecule type" value="Genomic_DNA"/>
</dbReference>
<dbReference type="Proteomes" id="UP001276564">
    <property type="component" value="Unassembled WGS sequence"/>
</dbReference>
<evidence type="ECO:0000256" key="1">
    <source>
        <dbReference type="SAM" id="MobiDB-lite"/>
    </source>
</evidence>
<name>A0ABU5ALS1_9HYPH</name>
<evidence type="ECO:0000313" key="2">
    <source>
        <dbReference type="EMBL" id="MDX8538193.1"/>
    </source>
</evidence>
<feature type="compositionally biased region" description="Basic and acidic residues" evidence="1">
    <location>
        <begin position="76"/>
        <end position="101"/>
    </location>
</feature>
<sequence>MNAPVGSLKPYGIPDGLDPREWRIAIQRRVNELLDQSMALIAALDIMEADVDLEDGADAEPWLGWGERGPQAVMSWHDDRGSPHDDREEENQHGGDINDQRQDDDEREADPADYDVPGFIEGGQGL</sequence>